<proteinExistence type="predicted"/>
<gene>
    <name evidence="2" type="ORF">RCC_10935</name>
</gene>
<dbReference type="RefSeq" id="XP_023631929.1">
    <property type="nucleotide sequence ID" value="XM_023776161.1"/>
</dbReference>
<name>A0A2D3V713_9PEZI</name>
<evidence type="ECO:0000256" key="1">
    <source>
        <dbReference type="SAM" id="MobiDB-lite"/>
    </source>
</evidence>
<dbReference type="STRING" id="112498.A0A2D3V713"/>
<dbReference type="OrthoDB" id="3535086at2759"/>
<accession>A0A2D3V713</accession>
<dbReference type="EMBL" id="FJUY01000025">
    <property type="protein sequence ID" value="CZT25206.1"/>
    <property type="molecule type" value="Genomic_DNA"/>
</dbReference>
<evidence type="ECO:0000313" key="3">
    <source>
        <dbReference type="Proteomes" id="UP000225277"/>
    </source>
</evidence>
<reference evidence="2 3" key="1">
    <citation type="submission" date="2016-03" db="EMBL/GenBank/DDBJ databases">
        <authorList>
            <person name="Ploux O."/>
        </authorList>
    </citation>
    <scope>NUCLEOTIDE SEQUENCE [LARGE SCALE GENOMIC DNA]</scope>
    <source>
        <strain evidence="2 3">URUG2</strain>
    </source>
</reference>
<dbReference type="GeneID" id="35605970"/>
<feature type="region of interest" description="Disordered" evidence="1">
    <location>
        <begin position="1"/>
        <end position="55"/>
    </location>
</feature>
<dbReference type="AlphaFoldDB" id="A0A2D3V713"/>
<sequence>MFTSLGGPSRPQIPPKQAPNPQYQQQTRHFEAAAPRTQMEAMPPNRPPPPVTNAYNSATMHPVFMMSNFRKAPFPLPPTHAFSPAATGYVFASHRNPNTTKL</sequence>
<keyword evidence="3" id="KW-1185">Reference proteome</keyword>
<organism evidence="2 3">
    <name type="scientific">Ramularia collo-cygni</name>
    <dbReference type="NCBI Taxonomy" id="112498"/>
    <lineage>
        <taxon>Eukaryota</taxon>
        <taxon>Fungi</taxon>
        <taxon>Dikarya</taxon>
        <taxon>Ascomycota</taxon>
        <taxon>Pezizomycotina</taxon>
        <taxon>Dothideomycetes</taxon>
        <taxon>Dothideomycetidae</taxon>
        <taxon>Mycosphaerellales</taxon>
        <taxon>Mycosphaerellaceae</taxon>
        <taxon>Ramularia</taxon>
    </lineage>
</organism>
<evidence type="ECO:0000313" key="2">
    <source>
        <dbReference type="EMBL" id="CZT25206.1"/>
    </source>
</evidence>
<protein>
    <submittedName>
        <fullName evidence="2">Uncharacterized protein</fullName>
    </submittedName>
</protein>
<dbReference type="Proteomes" id="UP000225277">
    <property type="component" value="Unassembled WGS sequence"/>
</dbReference>